<evidence type="ECO:0000256" key="3">
    <source>
        <dbReference type="ARBA" id="ARBA00012865"/>
    </source>
</evidence>
<dbReference type="GO" id="GO:0030655">
    <property type="term" value="P:beta-lactam antibiotic catabolic process"/>
    <property type="evidence" value="ECO:0007669"/>
    <property type="project" value="InterPro"/>
</dbReference>
<accession>A0A4R5TRT0</accession>
<evidence type="ECO:0000313" key="6">
    <source>
        <dbReference type="EMBL" id="TDK21497.1"/>
    </source>
</evidence>
<dbReference type="InterPro" id="IPR012338">
    <property type="entry name" value="Beta-lactam/transpept-like"/>
</dbReference>
<comment type="caution">
    <text evidence="6">The sequence shown here is derived from an EMBL/GenBank/DDBJ whole genome shotgun (WGS) entry which is preliminary data.</text>
</comment>
<evidence type="ECO:0000313" key="7">
    <source>
        <dbReference type="Proteomes" id="UP000294796"/>
    </source>
</evidence>
<dbReference type="OrthoDB" id="9784149at2"/>
<dbReference type="Proteomes" id="UP000294796">
    <property type="component" value="Unassembled WGS sequence"/>
</dbReference>
<evidence type="ECO:0000256" key="2">
    <source>
        <dbReference type="ARBA" id="ARBA00009009"/>
    </source>
</evidence>
<dbReference type="PANTHER" id="PTHR35333:SF3">
    <property type="entry name" value="BETA-LACTAMASE-TYPE TRANSPEPTIDASE FOLD CONTAINING PROTEIN"/>
    <property type="match status" value="1"/>
</dbReference>
<dbReference type="Gene3D" id="3.40.710.10">
    <property type="entry name" value="DD-peptidase/beta-lactamase superfamily"/>
    <property type="match status" value="1"/>
</dbReference>
<dbReference type="GO" id="GO:0046677">
    <property type="term" value="P:response to antibiotic"/>
    <property type="evidence" value="ECO:0007669"/>
    <property type="project" value="InterPro"/>
</dbReference>
<dbReference type="InterPro" id="IPR000871">
    <property type="entry name" value="Beta-lactam_class-A"/>
</dbReference>
<evidence type="ECO:0000256" key="4">
    <source>
        <dbReference type="SAM" id="MobiDB-lite"/>
    </source>
</evidence>
<feature type="domain" description="Beta-lactamase class A catalytic" evidence="5">
    <location>
        <begin position="130"/>
        <end position="333"/>
    </location>
</feature>
<dbReference type="PANTHER" id="PTHR35333">
    <property type="entry name" value="BETA-LACTAMASE"/>
    <property type="match status" value="1"/>
</dbReference>
<comment type="catalytic activity">
    <reaction evidence="1">
        <text>a beta-lactam + H2O = a substituted beta-amino acid</text>
        <dbReference type="Rhea" id="RHEA:20401"/>
        <dbReference type="ChEBI" id="CHEBI:15377"/>
        <dbReference type="ChEBI" id="CHEBI:35627"/>
        <dbReference type="ChEBI" id="CHEBI:140347"/>
        <dbReference type="EC" id="3.5.2.6"/>
    </reaction>
</comment>
<feature type="region of interest" description="Disordered" evidence="4">
    <location>
        <begin position="1"/>
        <end position="30"/>
    </location>
</feature>
<keyword evidence="7" id="KW-1185">Reference proteome</keyword>
<dbReference type="EC" id="3.5.2.6" evidence="3"/>
<organism evidence="6 7">
    <name type="scientific">Luteimonas aestuarii</name>
    <dbReference type="NCBI Taxonomy" id="453837"/>
    <lineage>
        <taxon>Bacteria</taxon>
        <taxon>Pseudomonadati</taxon>
        <taxon>Pseudomonadota</taxon>
        <taxon>Gammaproteobacteria</taxon>
        <taxon>Lysobacterales</taxon>
        <taxon>Lysobacteraceae</taxon>
        <taxon>Luteimonas</taxon>
    </lineage>
</organism>
<comment type="similarity">
    <text evidence="2">Belongs to the class-A beta-lactamase family.</text>
</comment>
<dbReference type="EMBL" id="SMTF01000016">
    <property type="protein sequence ID" value="TDK21497.1"/>
    <property type="molecule type" value="Genomic_DNA"/>
</dbReference>
<protein>
    <recommendedName>
        <fullName evidence="3">beta-lactamase</fullName>
        <ecNumber evidence="3">3.5.2.6</ecNumber>
    </recommendedName>
</protein>
<dbReference type="GO" id="GO:0008800">
    <property type="term" value="F:beta-lactamase activity"/>
    <property type="evidence" value="ECO:0007669"/>
    <property type="project" value="UniProtKB-EC"/>
</dbReference>
<keyword evidence="6" id="KW-0378">Hydrolase</keyword>
<evidence type="ECO:0000256" key="1">
    <source>
        <dbReference type="ARBA" id="ARBA00001526"/>
    </source>
</evidence>
<proteinExistence type="inferred from homology"/>
<dbReference type="InterPro" id="IPR045155">
    <property type="entry name" value="Beta-lactam_cat"/>
</dbReference>
<sequence length="367" mass="39042">MAAAAALQFSDHRPKTSLHFATDARPGSTRDETMHSARMEKGAARATPSSGVPRMAQATLARMAIRPGRTGMKAPTALLLIAALAASAPAMAGHPRPAIERAADAVQPLVDEAGQRGIRVSVGLADVSRSDGAQRIIGSTDSYNPASTIKLALLATVMRQADRGLLNLDAPIGISPYMVVGGAGDLQRQAMPFTTTVRDVARRMVVLSDNTATNVLLYYVGLPTVQALLDDLGLQTMRFNRQMFPGEKIGEPANAIDTADTLSLLHAIYIGDLLNEQSRRQVLDWMLAQEVDTKFGALPDTSRIAHKTGETGTVTHDVGYFLVPGHETIVAVLAEVTTSDGYDETMRIGNPVVQDIANAVLDALDNP</sequence>
<name>A0A4R5TRT0_9GAMM</name>
<reference evidence="6 7" key="1">
    <citation type="submission" date="2019-03" db="EMBL/GenBank/DDBJ databases">
        <title>Luteimonas zhaokaii sp.nov., isolated from the rectal contents of Plateau pika in Yushu, Qinghai Province, China.</title>
        <authorList>
            <person name="Zhang G."/>
        </authorList>
    </citation>
    <scope>NUCLEOTIDE SEQUENCE [LARGE SCALE GENOMIC DNA]</scope>
    <source>
        <strain evidence="6 7">B9</strain>
    </source>
</reference>
<dbReference type="AlphaFoldDB" id="A0A4R5TRT0"/>
<gene>
    <name evidence="6" type="ORF">E2F46_14775</name>
</gene>
<dbReference type="Pfam" id="PF13354">
    <property type="entry name" value="Beta-lactamase2"/>
    <property type="match status" value="1"/>
</dbReference>
<evidence type="ECO:0000259" key="5">
    <source>
        <dbReference type="Pfam" id="PF13354"/>
    </source>
</evidence>
<dbReference type="SUPFAM" id="SSF56601">
    <property type="entry name" value="beta-lactamase/transpeptidase-like"/>
    <property type="match status" value="1"/>
</dbReference>